<dbReference type="PANTHER" id="PTHR11705:SF143">
    <property type="entry name" value="SLL0236 PROTEIN"/>
    <property type="match status" value="1"/>
</dbReference>
<protein>
    <recommendedName>
        <fullName evidence="9">Peptidase M14 domain-containing protein</fullName>
    </recommendedName>
</protein>
<comment type="cofactor">
    <cofactor evidence="1">
        <name>Zn(2+)</name>
        <dbReference type="ChEBI" id="CHEBI:29105"/>
    </cofactor>
</comment>
<keyword evidence="4" id="KW-0378">Hydrolase</keyword>
<evidence type="ECO:0000256" key="5">
    <source>
        <dbReference type="ARBA" id="ARBA00022833"/>
    </source>
</evidence>
<keyword evidence="6" id="KW-0482">Metalloprotease</keyword>
<dbReference type="PROSITE" id="PS52035">
    <property type="entry name" value="PEPTIDASE_M14"/>
    <property type="match status" value="1"/>
</dbReference>
<evidence type="ECO:0000256" key="2">
    <source>
        <dbReference type="ARBA" id="ARBA00005988"/>
    </source>
</evidence>
<evidence type="ECO:0000259" key="9">
    <source>
        <dbReference type="PROSITE" id="PS52035"/>
    </source>
</evidence>
<dbReference type="EMBL" id="BAAARW010000050">
    <property type="protein sequence ID" value="GAA2459477.1"/>
    <property type="molecule type" value="Genomic_DNA"/>
</dbReference>
<dbReference type="InterPro" id="IPR000834">
    <property type="entry name" value="Peptidase_M14"/>
</dbReference>
<gene>
    <name evidence="10" type="ORF">GCM10010191_94670</name>
</gene>
<dbReference type="SMART" id="SM00631">
    <property type="entry name" value="Zn_pept"/>
    <property type="match status" value="1"/>
</dbReference>
<dbReference type="SUPFAM" id="SSF53187">
    <property type="entry name" value="Zn-dependent exopeptidases"/>
    <property type="match status" value="1"/>
</dbReference>
<evidence type="ECO:0000256" key="3">
    <source>
        <dbReference type="ARBA" id="ARBA00022670"/>
    </source>
</evidence>
<sequence length="366" mass="38478">MRPPSARMTRPLAAGISAAALVAGALAIPAGATINAPALVSGGAPAGVTAPAAQTGARLHSNAELARELKRIERASHGRVRVRSIGTSNQGRPLWFATLGTGSKRVMYVTQQHGDEPLGTESALLALRTLGTKNDRASRDLRSKITLGVLVRANPDGHHYNWRYNYDPDARPEYGEAGKGYDINRYHDPAVRPEDNPVPEAAAIRRRHAAFRPSIMVDFHMQGRYAFPPPDGREITTSILWPTAEGVPAGALKVSKQVGVRVHDTFTRAGAVVSQYPGGSYQGIARNAYGILGGASLLVELSDLPLARQEFQIRTASVSMVDLARAAASGALDGIDPTRADAIPPRGPALPGASDAASTGSATADG</sequence>
<name>A0ABP5XT61_9ACTN</name>
<evidence type="ECO:0000256" key="6">
    <source>
        <dbReference type="ARBA" id="ARBA00023049"/>
    </source>
</evidence>
<feature type="region of interest" description="Disordered" evidence="8">
    <location>
        <begin position="334"/>
        <end position="366"/>
    </location>
</feature>
<proteinExistence type="inferred from homology"/>
<comment type="similarity">
    <text evidence="2 7">Belongs to the peptidase M14 family.</text>
</comment>
<evidence type="ECO:0000256" key="7">
    <source>
        <dbReference type="PROSITE-ProRule" id="PRU01379"/>
    </source>
</evidence>
<evidence type="ECO:0000256" key="8">
    <source>
        <dbReference type="SAM" id="MobiDB-lite"/>
    </source>
</evidence>
<keyword evidence="3" id="KW-0645">Protease</keyword>
<evidence type="ECO:0000256" key="1">
    <source>
        <dbReference type="ARBA" id="ARBA00001947"/>
    </source>
</evidence>
<accession>A0ABP5XT61</accession>
<evidence type="ECO:0000256" key="4">
    <source>
        <dbReference type="ARBA" id="ARBA00022801"/>
    </source>
</evidence>
<comment type="caution">
    <text evidence="10">The sequence shown here is derived from an EMBL/GenBank/DDBJ whole genome shotgun (WGS) entry which is preliminary data.</text>
</comment>
<feature type="domain" description="Peptidase M14" evidence="9">
    <location>
        <begin position="58"/>
        <end position="324"/>
    </location>
</feature>
<dbReference type="Pfam" id="PF00246">
    <property type="entry name" value="Peptidase_M14"/>
    <property type="match status" value="1"/>
</dbReference>
<keyword evidence="5" id="KW-0862">Zinc</keyword>
<reference evidence="11" key="1">
    <citation type="journal article" date="2019" name="Int. J. Syst. Evol. Microbiol.">
        <title>The Global Catalogue of Microorganisms (GCM) 10K type strain sequencing project: providing services to taxonomists for standard genome sequencing and annotation.</title>
        <authorList>
            <consortium name="The Broad Institute Genomics Platform"/>
            <consortium name="The Broad Institute Genome Sequencing Center for Infectious Disease"/>
            <person name="Wu L."/>
            <person name="Ma J."/>
        </authorList>
    </citation>
    <scope>NUCLEOTIDE SEQUENCE [LARGE SCALE GENOMIC DNA]</scope>
    <source>
        <strain evidence="11">JCM 3325</strain>
    </source>
</reference>
<keyword evidence="11" id="KW-1185">Reference proteome</keyword>
<dbReference type="PANTHER" id="PTHR11705">
    <property type="entry name" value="PROTEASE FAMILY M14 CARBOXYPEPTIDASE A,B"/>
    <property type="match status" value="1"/>
</dbReference>
<feature type="active site" description="Proton donor/acceptor" evidence="7">
    <location>
        <position position="300"/>
    </location>
</feature>
<feature type="compositionally biased region" description="Low complexity" evidence="8">
    <location>
        <begin position="352"/>
        <end position="366"/>
    </location>
</feature>
<evidence type="ECO:0000313" key="11">
    <source>
        <dbReference type="Proteomes" id="UP001501231"/>
    </source>
</evidence>
<evidence type="ECO:0000313" key="10">
    <source>
        <dbReference type="EMBL" id="GAA2459477.1"/>
    </source>
</evidence>
<dbReference type="Proteomes" id="UP001501231">
    <property type="component" value="Unassembled WGS sequence"/>
</dbReference>
<dbReference type="Gene3D" id="3.40.630.10">
    <property type="entry name" value="Zn peptidases"/>
    <property type="match status" value="1"/>
</dbReference>
<organism evidence="10 11">
    <name type="scientific">Actinomadura vinacea</name>
    <dbReference type="NCBI Taxonomy" id="115336"/>
    <lineage>
        <taxon>Bacteria</taxon>
        <taxon>Bacillati</taxon>
        <taxon>Actinomycetota</taxon>
        <taxon>Actinomycetes</taxon>
        <taxon>Streptosporangiales</taxon>
        <taxon>Thermomonosporaceae</taxon>
        <taxon>Actinomadura</taxon>
    </lineage>
</organism>